<evidence type="ECO:0000313" key="3">
    <source>
        <dbReference type="Proteomes" id="UP000000657"/>
    </source>
</evidence>
<dbReference type="Proteomes" id="UP000000657">
    <property type="component" value="Chromosome"/>
</dbReference>
<keyword evidence="3" id="KW-1185">Reference proteome</keyword>
<feature type="compositionally biased region" description="Gly residues" evidence="1">
    <location>
        <begin position="23"/>
        <end position="37"/>
    </location>
</feature>
<protein>
    <submittedName>
        <fullName evidence="2">Uncharacterized protein</fullName>
    </submittedName>
</protein>
<evidence type="ECO:0000256" key="1">
    <source>
        <dbReference type="SAM" id="MobiDB-lite"/>
    </source>
</evidence>
<feature type="compositionally biased region" description="Low complexity" evidence="1">
    <location>
        <begin position="38"/>
        <end position="57"/>
    </location>
</feature>
<dbReference type="KEGG" id="fal:FRAAL0042"/>
<accession>Q0RUL4</accession>
<dbReference type="HOGENOM" id="CLU_1737859_0_0_11"/>
<organism evidence="2 3">
    <name type="scientific">Frankia alni (strain DSM 45986 / CECT 9034 / ACN14a)</name>
    <dbReference type="NCBI Taxonomy" id="326424"/>
    <lineage>
        <taxon>Bacteria</taxon>
        <taxon>Bacillati</taxon>
        <taxon>Actinomycetota</taxon>
        <taxon>Actinomycetes</taxon>
        <taxon>Frankiales</taxon>
        <taxon>Frankiaceae</taxon>
        <taxon>Frankia</taxon>
    </lineage>
</organism>
<reference evidence="2 3" key="1">
    <citation type="journal article" date="2007" name="Genome Res.">
        <title>Genome characteristics of facultatively symbiotic Frankia sp. strains reflect host range and host plant biogeography.</title>
        <authorList>
            <person name="Normand P."/>
            <person name="Lapierre P."/>
            <person name="Tisa L.S."/>
            <person name="Gogarten J.P."/>
            <person name="Alloisio N."/>
            <person name="Bagnarol E."/>
            <person name="Bassi C.A."/>
            <person name="Berry A.M."/>
            <person name="Bickhart D.M."/>
            <person name="Choisne N."/>
            <person name="Couloux A."/>
            <person name="Cournoyer B."/>
            <person name="Cruveiller S."/>
            <person name="Daubin V."/>
            <person name="Demange N."/>
            <person name="Francino M.P."/>
            <person name="Goltsman E."/>
            <person name="Huang Y."/>
            <person name="Kopp O.R."/>
            <person name="Labarre L."/>
            <person name="Lapidus A."/>
            <person name="Lavire C."/>
            <person name="Marechal J."/>
            <person name="Martinez M."/>
            <person name="Mastronunzio J.E."/>
            <person name="Mullin B.C."/>
            <person name="Niemann J."/>
            <person name="Pujic P."/>
            <person name="Rawnsley T."/>
            <person name="Rouy Z."/>
            <person name="Schenowitz C."/>
            <person name="Sellstedt A."/>
            <person name="Tavares F."/>
            <person name="Tomkins J.P."/>
            <person name="Vallenet D."/>
            <person name="Valverde C."/>
            <person name="Wall L.G."/>
            <person name="Wang Y."/>
            <person name="Medigue C."/>
            <person name="Benson D.R."/>
        </authorList>
    </citation>
    <scope>NUCLEOTIDE SEQUENCE [LARGE SCALE GENOMIC DNA]</scope>
    <source>
        <strain evidence="3">DSM 45986 / CECT 9034 / ACN14a</strain>
    </source>
</reference>
<sequence length="150" mass="14229">MAAPTAPSLAAPPVLPPDTDGLVSGGDSGGGASGATGGVAAEDAPAGVPGAVADGMPAGPPELARGRLDPVGAKRRAGDPAGAVRPDRGAPCGAPERPGRAEGRGVAIGKPSCATDAPFALPHDSRRVNLAAPAGPRRGSSAEPATGSPR</sequence>
<proteinExistence type="predicted"/>
<evidence type="ECO:0000313" key="2">
    <source>
        <dbReference type="EMBL" id="CAJ58725.1"/>
    </source>
</evidence>
<gene>
    <name evidence="2" type="ordered locus">FRAAL0042</name>
</gene>
<feature type="region of interest" description="Disordered" evidence="1">
    <location>
        <begin position="1"/>
        <end position="150"/>
    </location>
</feature>
<name>Q0RUL4_FRAAA</name>
<dbReference type="EMBL" id="CT573213">
    <property type="protein sequence ID" value="CAJ58725.1"/>
    <property type="molecule type" value="Genomic_DNA"/>
</dbReference>
<dbReference type="AlphaFoldDB" id="Q0RUL4"/>
<feature type="compositionally biased region" description="Low complexity" evidence="1">
    <location>
        <begin position="1"/>
        <end position="22"/>
    </location>
</feature>